<name>A0A087BFL1_BIFLN</name>
<dbReference type="AlphaFoldDB" id="A0A087BFL1"/>
<reference evidence="1 2" key="1">
    <citation type="submission" date="2014-03" db="EMBL/GenBank/DDBJ databases">
        <title>Genomics of Bifidobacteria.</title>
        <authorList>
            <person name="Ventura M."/>
            <person name="Milani C."/>
            <person name="Lugli G.A."/>
        </authorList>
    </citation>
    <scope>NUCLEOTIDE SEQUENCE [LARGE SCALE GENOMIC DNA]</scope>
    <source>
        <strain evidence="1 2">LMG 21814</strain>
    </source>
</reference>
<dbReference type="EMBL" id="JGZA01000015">
    <property type="protein sequence ID" value="KFI69811.1"/>
    <property type="molecule type" value="Genomic_DNA"/>
</dbReference>
<evidence type="ECO:0000313" key="1">
    <source>
        <dbReference type="EMBL" id="KFI69811.1"/>
    </source>
</evidence>
<organism evidence="1 2">
    <name type="scientific">Bifidobacterium longum subsp. suis</name>
    <dbReference type="NCBI Taxonomy" id="1695"/>
    <lineage>
        <taxon>Bacteria</taxon>
        <taxon>Bacillati</taxon>
        <taxon>Actinomycetota</taxon>
        <taxon>Actinomycetes</taxon>
        <taxon>Bifidobacteriales</taxon>
        <taxon>Bifidobacteriaceae</taxon>
        <taxon>Bifidobacterium</taxon>
    </lineage>
</organism>
<comment type="caution">
    <text evidence="1">The sequence shown here is derived from an EMBL/GenBank/DDBJ whole genome shotgun (WGS) entry which is preliminary data.</text>
</comment>
<protein>
    <recommendedName>
        <fullName evidence="3">HTH cro/C1-type domain-containing protein</fullName>
    </recommendedName>
</protein>
<proteinExistence type="predicted"/>
<evidence type="ECO:0000313" key="2">
    <source>
        <dbReference type="Proteomes" id="UP000029024"/>
    </source>
</evidence>
<evidence type="ECO:0008006" key="3">
    <source>
        <dbReference type="Google" id="ProtNLM"/>
    </source>
</evidence>
<dbReference type="RefSeq" id="WP_032683807.1">
    <property type="nucleotide sequence ID" value="NZ_JGZA01000015.1"/>
</dbReference>
<accession>A0A087BFL1</accession>
<dbReference type="Proteomes" id="UP000029024">
    <property type="component" value="Unassembled WGS sequence"/>
</dbReference>
<sequence length="91" mass="9856">MEISNYSKQQANAEAAEAVAELRRSKLAAELTNTELGSEMQVSRQSVSKKFRNGDMRLSDFIQIARLAGDLPSSILAKAEAKSALADKEVA</sequence>
<gene>
    <name evidence="1" type="ORF">BLSS_0112</name>
</gene>